<accession>A0A6J4H399</accession>
<reference evidence="1" key="1">
    <citation type="submission" date="2020-02" db="EMBL/GenBank/DDBJ databases">
        <authorList>
            <person name="Meier V. D."/>
        </authorList>
    </citation>
    <scope>NUCLEOTIDE SEQUENCE</scope>
    <source>
        <strain evidence="1">AVDCRST_MAG26</strain>
    </source>
</reference>
<organism evidence="1">
    <name type="scientific">uncultured Chloroflexia bacterium</name>
    <dbReference type="NCBI Taxonomy" id="1672391"/>
    <lineage>
        <taxon>Bacteria</taxon>
        <taxon>Bacillati</taxon>
        <taxon>Chloroflexota</taxon>
        <taxon>Chloroflexia</taxon>
        <taxon>environmental samples</taxon>
    </lineage>
</organism>
<evidence type="ECO:0000313" key="1">
    <source>
        <dbReference type="EMBL" id="CAA9212161.1"/>
    </source>
</evidence>
<proteinExistence type="predicted"/>
<sequence>MVRCAPASQHLRSWLVRTIAHAKQIALPFARLLLLVTPLRLTLQRSGCGNTLFATGKCTRIRIGTEAMDA</sequence>
<dbReference type="AlphaFoldDB" id="A0A6J4H399"/>
<name>A0A6J4H399_9CHLR</name>
<gene>
    <name evidence="1" type="ORF">AVDCRST_MAG26-150</name>
</gene>
<dbReference type="EMBL" id="CADCTK010000039">
    <property type="protein sequence ID" value="CAA9212161.1"/>
    <property type="molecule type" value="Genomic_DNA"/>
</dbReference>
<protein>
    <submittedName>
        <fullName evidence="1">Uncharacterized protein</fullName>
    </submittedName>
</protein>